<gene>
    <name evidence="4" type="ORF">TL16_g05857</name>
</gene>
<dbReference type="InterPro" id="IPR019734">
    <property type="entry name" value="TPR_rpt"/>
</dbReference>
<dbReference type="PANTHER" id="PTHR45641">
    <property type="entry name" value="TETRATRICOPEPTIDE REPEAT PROTEIN (AFU_ORTHOLOGUE AFUA_6G03870)"/>
    <property type="match status" value="1"/>
</dbReference>
<evidence type="ECO:0000313" key="4">
    <source>
        <dbReference type="EMBL" id="GMH72204.1"/>
    </source>
</evidence>
<feature type="repeat" description="TPR" evidence="3">
    <location>
        <begin position="249"/>
        <end position="282"/>
    </location>
</feature>
<evidence type="ECO:0000313" key="5">
    <source>
        <dbReference type="Proteomes" id="UP001162640"/>
    </source>
</evidence>
<dbReference type="InterPro" id="IPR011990">
    <property type="entry name" value="TPR-like_helical_dom_sf"/>
</dbReference>
<dbReference type="PROSITE" id="PS50005">
    <property type="entry name" value="TPR"/>
    <property type="match status" value="1"/>
</dbReference>
<protein>
    <recommendedName>
        <fullName evidence="6">Kinesin light chain</fullName>
    </recommendedName>
</protein>
<sequence>MSELVSGEGFNEYFQKQFNGNEEAYLRWKEVFDVLEIGNARDVGPDLPPEQQVLLITKSEDLVKLRALVKLCSKEFFDDPSLSLAVWRRILEVLVLAMPLVVEKKVRGKKKKQQKKNDPRKLGIFDACRALGKACNNVADFDDAIRYYKRAKEGYEEQLRRDSEKALEVTQGIIMITCSSLEEVFEKLRDLVKRIERALGEEHVVILDALNSLGVRLVDNGQIEEAITVYERSLAGQMKVLGEDHKDTLGTLNNLGIVYDDLNNYEKALEYHERALEGKEKTLRKNHPDTFSTLMNIAIAYNEGLKYYGKAEELYQRALKGYEAQFGKDHPETKKCANNFSIYLKEKGNRLAALTNVYLSLK</sequence>
<dbReference type="Gene3D" id="1.25.40.10">
    <property type="entry name" value="Tetratricopeptide repeat domain"/>
    <property type="match status" value="1"/>
</dbReference>
<evidence type="ECO:0000256" key="3">
    <source>
        <dbReference type="PROSITE-ProRule" id="PRU00339"/>
    </source>
</evidence>
<name>A0A9W7APV3_9STRA</name>
<dbReference type="Proteomes" id="UP001162640">
    <property type="component" value="Unassembled WGS sequence"/>
</dbReference>
<proteinExistence type="predicted"/>
<dbReference type="EMBL" id="BLQM01000173">
    <property type="protein sequence ID" value="GMH72204.1"/>
    <property type="molecule type" value="Genomic_DNA"/>
</dbReference>
<organism evidence="4 5">
    <name type="scientific">Triparma laevis f. inornata</name>
    <dbReference type="NCBI Taxonomy" id="1714386"/>
    <lineage>
        <taxon>Eukaryota</taxon>
        <taxon>Sar</taxon>
        <taxon>Stramenopiles</taxon>
        <taxon>Ochrophyta</taxon>
        <taxon>Bolidophyceae</taxon>
        <taxon>Parmales</taxon>
        <taxon>Triparmaceae</taxon>
        <taxon>Triparma</taxon>
    </lineage>
</organism>
<keyword evidence="1" id="KW-0677">Repeat</keyword>
<dbReference type="Pfam" id="PF13424">
    <property type="entry name" value="TPR_12"/>
    <property type="match status" value="2"/>
</dbReference>
<evidence type="ECO:0008006" key="6">
    <source>
        <dbReference type="Google" id="ProtNLM"/>
    </source>
</evidence>
<reference evidence="5" key="1">
    <citation type="journal article" date="2023" name="Commun. Biol.">
        <title>Genome analysis of Parmales, the sister group of diatoms, reveals the evolutionary specialization of diatoms from phago-mixotrophs to photoautotrophs.</title>
        <authorList>
            <person name="Ban H."/>
            <person name="Sato S."/>
            <person name="Yoshikawa S."/>
            <person name="Yamada K."/>
            <person name="Nakamura Y."/>
            <person name="Ichinomiya M."/>
            <person name="Sato N."/>
            <person name="Blanc-Mathieu R."/>
            <person name="Endo H."/>
            <person name="Kuwata A."/>
            <person name="Ogata H."/>
        </authorList>
    </citation>
    <scope>NUCLEOTIDE SEQUENCE [LARGE SCALE GENOMIC DNA]</scope>
</reference>
<dbReference type="SMART" id="SM00028">
    <property type="entry name" value="TPR"/>
    <property type="match status" value="3"/>
</dbReference>
<accession>A0A9W7APV3</accession>
<dbReference type="Pfam" id="PF13176">
    <property type="entry name" value="TPR_7"/>
    <property type="match status" value="1"/>
</dbReference>
<comment type="caution">
    <text evidence="4">The sequence shown here is derived from an EMBL/GenBank/DDBJ whole genome shotgun (WGS) entry which is preliminary data.</text>
</comment>
<dbReference type="AlphaFoldDB" id="A0A9W7APV3"/>
<dbReference type="SUPFAM" id="SSF48452">
    <property type="entry name" value="TPR-like"/>
    <property type="match status" value="1"/>
</dbReference>
<dbReference type="PANTHER" id="PTHR45641:SF19">
    <property type="entry name" value="NEPHROCYSTIN-3"/>
    <property type="match status" value="1"/>
</dbReference>
<keyword evidence="2 3" id="KW-0802">TPR repeat</keyword>
<evidence type="ECO:0000256" key="1">
    <source>
        <dbReference type="ARBA" id="ARBA00022737"/>
    </source>
</evidence>
<evidence type="ECO:0000256" key="2">
    <source>
        <dbReference type="ARBA" id="ARBA00022803"/>
    </source>
</evidence>